<organism evidence="4 5">
    <name type="scientific">Rhododendron williamsianum</name>
    <dbReference type="NCBI Taxonomy" id="262921"/>
    <lineage>
        <taxon>Eukaryota</taxon>
        <taxon>Viridiplantae</taxon>
        <taxon>Streptophyta</taxon>
        <taxon>Embryophyta</taxon>
        <taxon>Tracheophyta</taxon>
        <taxon>Spermatophyta</taxon>
        <taxon>Magnoliopsida</taxon>
        <taxon>eudicotyledons</taxon>
        <taxon>Gunneridae</taxon>
        <taxon>Pentapetalae</taxon>
        <taxon>asterids</taxon>
        <taxon>Ericales</taxon>
        <taxon>Ericaceae</taxon>
        <taxon>Ericoideae</taxon>
        <taxon>Rhodoreae</taxon>
        <taxon>Rhododendron</taxon>
    </lineage>
</organism>
<name>A0A6A4L5U2_9ERIC</name>
<dbReference type="AlphaFoldDB" id="A0A6A4L5U2"/>
<feature type="coiled-coil region" evidence="1">
    <location>
        <begin position="870"/>
        <end position="911"/>
    </location>
</feature>
<gene>
    <name evidence="4" type="ORF">C3L33_16431</name>
</gene>
<feature type="non-terminal residue" evidence="4">
    <location>
        <position position="1"/>
    </location>
</feature>
<evidence type="ECO:0000256" key="1">
    <source>
        <dbReference type="SAM" id="Coils"/>
    </source>
</evidence>
<dbReference type="InterPro" id="IPR019448">
    <property type="entry name" value="NT-C2"/>
</dbReference>
<dbReference type="PANTHER" id="PTHR34452">
    <property type="entry name" value="MYOSIN HEAVY CHAIN-RELATED PROTEIN"/>
    <property type="match status" value="1"/>
</dbReference>
<keyword evidence="5" id="KW-1185">Reference proteome</keyword>
<proteinExistence type="predicted"/>
<dbReference type="Proteomes" id="UP000428333">
    <property type="component" value="Linkage Group LG10"/>
</dbReference>
<feature type="region of interest" description="Disordered" evidence="2">
    <location>
        <begin position="763"/>
        <end position="789"/>
    </location>
</feature>
<reference evidence="4 5" key="1">
    <citation type="journal article" date="2019" name="Genome Biol. Evol.">
        <title>The Rhododendron genome and chromosomal organization provide insight into shared whole-genome duplications across the heath family (Ericaceae).</title>
        <authorList>
            <person name="Soza V.L."/>
            <person name="Lindsley D."/>
            <person name="Waalkes A."/>
            <person name="Ramage E."/>
            <person name="Patwardhan R.P."/>
            <person name="Burton J.N."/>
            <person name="Adey A."/>
            <person name="Kumar A."/>
            <person name="Qiu R."/>
            <person name="Shendure J."/>
            <person name="Hall B."/>
        </authorList>
    </citation>
    <scope>NUCLEOTIDE SEQUENCE [LARGE SCALE GENOMIC DNA]</scope>
    <source>
        <strain evidence="4">RSF 1966-606</strain>
    </source>
</reference>
<dbReference type="OrthoDB" id="765176at2759"/>
<keyword evidence="1" id="KW-0175">Coiled coil</keyword>
<feature type="region of interest" description="Disordered" evidence="2">
    <location>
        <begin position="126"/>
        <end position="177"/>
    </location>
</feature>
<dbReference type="PANTHER" id="PTHR34452:SF14">
    <property type="entry name" value="MYOSIN HEAVY CHAIN, MUSCLE"/>
    <property type="match status" value="1"/>
</dbReference>
<evidence type="ECO:0000259" key="3">
    <source>
        <dbReference type="PROSITE" id="PS51840"/>
    </source>
</evidence>
<protein>
    <recommendedName>
        <fullName evidence="3">C2 NT-type domain-containing protein</fullName>
    </recommendedName>
</protein>
<feature type="compositionally biased region" description="Basic and acidic residues" evidence="2">
    <location>
        <begin position="156"/>
        <end position="172"/>
    </location>
</feature>
<evidence type="ECO:0000313" key="4">
    <source>
        <dbReference type="EMBL" id="KAE9451624.1"/>
    </source>
</evidence>
<sequence length="927" mass="107772">MFKSAKRGSEKSKIKAVFQLQFEATQVPQVKAKALTISLVPADVGKPTVRLEKAVIVDGTCFWENPVYETVKLIRDPKTRGFIEKKYHFIVSSVRHDQNFGTCIILVQNLQIKISKRSSDTLKSCRDHQKQVTIHNMQESVDLRESEAGENPTSKSQDRSPKNQLRNNDRNENSNLSFTEDECINKLSSENSENIRTFRDFLEEDPIIQQDGSMVDLANSPEENILSDRTPETSHRTFEKLMRKISMLERQAELSELELQTVRKQIVKERKRGQELSRKISSLREERNAIGTDYEQLKSREVSYHLQIETEELKDKLEEMRLELNHEKDIGVTRRVQLQKTEDSNSELVHAIKELNEILEQKDREMADLSTKIRAGENDKEDPKEVPICTDVAEEVDMLEQEIEDLNGELEVYRKDKEELVMHMDQLATEYDILKQENHNFSLKLQQHKIEKVKMQNEFSELSATIKEFELQMERLEKEIKEQALELTESSEINNKLQSQVESLETKLEKQAQGFEDDLEGITLLKIEQEQRAIRAEEALRKTKSNNAVAAERVQERFQRLSVEMSSKIDENEKVAMKAVAETNDLRMKKRVVEEILQKATEELGLMKEHYEEKLQELLNQRDMKAKQIEQMSRELEEKEIKIENFEKQEESRKLKAKIERLKTRNNFSAEAHPEEKWRNKSDGVKKEAQKLQEESNTLRSSKDEKDTMVKTLQSDIEKLTVQYNELKHSLSEVELEKENLRKVVFKLEGDLQKKEEAISATAKKFQSNSEQARNRDTKQLSSKRGKSAKDVARGKIDFVEKLSSAMKSSLVQYNLIKLTFKLNLQLPWKGSTAGAYKENGDSKTPVRRDVEAPSEMNISSFPPSDDNYLTQLLGEMELLKERNKSMEGELKEMQERYSEVSLKFAEVEGERQQLVMMVRNLKNTKK</sequence>
<dbReference type="PROSITE" id="PS51840">
    <property type="entry name" value="C2_NT"/>
    <property type="match status" value="1"/>
</dbReference>
<dbReference type="Pfam" id="PF10358">
    <property type="entry name" value="NT-C2"/>
    <property type="match status" value="1"/>
</dbReference>
<comment type="caution">
    <text evidence="4">The sequence shown here is derived from an EMBL/GenBank/DDBJ whole genome shotgun (WGS) entry which is preliminary data.</text>
</comment>
<feature type="coiled-coil region" evidence="1">
    <location>
        <begin position="238"/>
        <end position="546"/>
    </location>
</feature>
<feature type="region of interest" description="Disordered" evidence="2">
    <location>
        <begin position="665"/>
        <end position="708"/>
    </location>
</feature>
<feature type="compositionally biased region" description="Basic and acidic residues" evidence="2">
    <location>
        <begin position="672"/>
        <end position="694"/>
    </location>
</feature>
<accession>A0A6A4L5U2</accession>
<evidence type="ECO:0000313" key="5">
    <source>
        <dbReference type="Proteomes" id="UP000428333"/>
    </source>
</evidence>
<dbReference type="EMBL" id="QEFC01002703">
    <property type="protein sequence ID" value="KAE9451624.1"/>
    <property type="molecule type" value="Genomic_DNA"/>
</dbReference>
<evidence type="ECO:0000256" key="2">
    <source>
        <dbReference type="SAM" id="MobiDB-lite"/>
    </source>
</evidence>
<feature type="domain" description="C2 NT-type" evidence="3">
    <location>
        <begin position="6"/>
        <end position="184"/>
    </location>
</feature>